<keyword evidence="3" id="KW-1185">Reference proteome</keyword>
<dbReference type="EMBL" id="VTPC01079278">
    <property type="protein sequence ID" value="KAF2888180.1"/>
    <property type="molecule type" value="Genomic_DNA"/>
</dbReference>
<organism evidence="2 3">
    <name type="scientific">Ignelater luminosus</name>
    <name type="common">Cucubano</name>
    <name type="synonym">Pyrophorus luminosus</name>
    <dbReference type="NCBI Taxonomy" id="2038154"/>
    <lineage>
        <taxon>Eukaryota</taxon>
        <taxon>Metazoa</taxon>
        <taxon>Ecdysozoa</taxon>
        <taxon>Arthropoda</taxon>
        <taxon>Hexapoda</taxon>
        <taxon>Insecta</taxon>
        <taxon>Pterygota</taxon>
        <taxon>Neoptera</taxon>
        <taxon>Endopterygota</taxon>
        <taxon>Coleoptera</taxon>
        <taxon>Polyphaga</taxon>
        <taxon>Elateriformia</taxon>
        <taxon>Elateroidea</taxon>
        <taxon>Elateridae</taxon>
        <taxon>Agrypninae</taxon>
        <taxon>Pyrophorini</taxon>
        <taxon>Ignelater</taxon>
    </lineage>
</organism>
<name>A0A8K0G1C4_IGNLU</name>
<evidence type="ECO:0000313" key="3">
    <source>
        <dbReference type="Proteomes" id="UP000801492"/>
    </source>
</evidence>
<sequence length="105" mass="12293">MTGVLIYLQNPKKYDQETKNTDHTFFVPKKAAIRQEIIRILERVIGVGDNDYESEVFEKTSEDGTSATARCPALTSKEELEKQFKQEKETFKKSQTTRKRIMRKF</sequence>
<feature type="compositionally biased region" description="Basic residues" evidence="1">
    <location>
        <begin position="95"/>
        <end position="105"/>
    </location>
</feature>
<protein>
    <submittedName>
        <fullName evidence="2">Uncharacterized protein</fullName>
    </submittedName>
</protein>
<gene>
    <name evidence="2" type="ORF">ILUMI_17993</name>
</gene>
<evidence type="ECO:0000313" key="2">
    <source>
        <dbReference type="EMBL" id="KAF2888180.1"/>
    </source>
</evidence>
<feature type="region of interest" description="Disordered" evidence="1">
    <location>
        <begin position="85"/>
        <end position="105"/>
    </location>
</feature>
<proteinExistence type="predicted"/>
<accession>A0A8K0G1C4</accession>
<reference evidence="2" key="1">
    <citation type="submission" date="2019-08" db="EMBL/GenBank/DDBJ databases">
        <title>The genome of the North American firefly Photinus pyralis.</title>
        <authorList>
            <consortium name="Photinus pyralis genome working group"/>
            <person name="Fallon T.R."/>
            <person name="Sander Lower S.E."/>
            <person name="Weng J.-K."/>
        </authorList>
    </citation>
    <scope>NUCLEOTIDE SEQUENCE</scope>
    <source>
        <strain evidence="2">TRF0915ILg1</strain>
        <tissue evidence="2">Whole body</tissue>
    </source>
</reference>
<evidence type="ECO:0000256" key="1">
    <source>
        <dbReference type="SAM" id="MobiDB-lite"/>
    </source>
</evidence>
<dbReference type="OrthoDB" id="8124016at2759"/>
<comment type="caution">
    <text evidence="2">The sequence shown here is derived from an EMBL/GenBank/DDBJ whole genome shotgun (WGS) entry which is preliminary data.</text>
</comment>
<dbReference type="Proteomes" id="UP000801492">
    <property type="component" value="Unassembled WGS sequence"/>
</dbReference>
<dbReference type="AlphaFoldDB" id="A0A8K0G1C4"/>